<dbReference type="SUPFAM" id="SSF51445">
    <property type="entry name" value="(Trans)glycosidases"/>
    <property type="match status" value="1"/>
</dbReference>
<dbReference type="PANTHER" id="PTHR10353:SF122">
    <property type="entry name" value="6-PHOSPHO-BETA-GLUCOSIDASE ASCB-RELATED"/>
    <property type="match status" value="1"/>
</dbReference>
<name>A0ABS1T6K6_9CLOT</name>
<keyword evidence="3" id="KW-0326">Glycosidase</keyword>
<dbReference type="Gene3D" id="3.20.20.80">
    <property type="entry name" value="Glycosidases"/>
    <property type="match status" value="1"/>
</dbReference>
<dbReference type="GO" id="GO:0016787">
    <property type="term" value="F:hydrolase activity"/>
    <property type="evidence" value="ECO:0007669"/>
    <property type="project" value="UniProtKB-KW"/>
</dbReference>
<dbReference type="RefSeq" id="WP_202747610.1">
    <property type="nucleotide sequence ID" value="NZ_JAESWC010000002.1"/>
</dbReference>
<dbReference type="EMBL" id="JAESWC010000002">
    <property type="protein sequence ID" value="MBL4934981.1"/>
    <property type="molecule type" value="Genomic_DNA"/>
</dbReference>
<proteinExistence type="inferred from homology"/>
<keyword evidence="7" id="KW-1185">Reference proteome</keyword>
<evidence type="ECO:0000256" key="5">
    <source>
        <dbReference type="RuleBase" id="RU003690"/>
    </source>
</evidence>
<feature type="active site" description="Nucleophile" evidence="4">
    <location>
        <position position="382"/>
    </location>
</feature>
<accession>A0ABS1T6K6</accession>
<dbReference type="Proteomes" id="UP000632377">
    <property type="component" value="Unassembled WGS sequence"/>
</dbReference>
<dbReference type="PROSITE" id="PS00572">
    <property type="entry name" value="GLYCOSYL_HYDROL_F1_1"/>
    <property type="match status" value="1"/>
</dbReference>
<evidence type="ECO:0000256" key="2">
    <source>
        <dbReference type="ARBA" id="ARBA00022801"/>
    </source>
</evidence>
<evidence type="ECO:0000256" key="3">
    <source>
        <dbReference type="ARBA" id="ARBA00023295"/>
    </source>
</evidence>
<keyword evidence="2 6" id="KW-0378">Hydrolase</keyword>
<protein>
    <submittedName>
        <fullName evidence="6">Glycoside hydrolase family 1 protein</fullName>
    </submittedName>
</protein>
<evidence type="ECO:0000313" key="7">
    <source>
        <dbReference type="Proteomes" id="UP000632377"/>
    </source>
</evidence>
<evidence type="ECO:0000256" key="4">
    <source>
        <dbReference type="PROSITE-ProRule" id="PRU10055"/>
    </source>
</evidence>
<dbReference type="PANTHER" id="PTHR10353">
    <property type="entry name" value="GLYCOSYL HYDROLASE"/>
    <property type="match status" value="1"/>
</dbReference>
<evidence type="ECO:0000313" key="6">
    <source>
        <dbReference type="EMBL" id="MBL4934981.1"/>
    </source>
</evidence>
<evidence type="ECO:0000256" key="1">
    <source>
        <dbReference type="ARBA" id="ARBA00010838"/>
    </source>
</evidence>
<dbReference type="Pfam" id="PF00232">
    <property type="entry name" value="Glyco_hydro_1"/>
    <property type="match status" value="1"/>
</dbReference>
<organism evidence="6 7">
    <name type="scientific">Clostridium rhizosphaerae</name>
    <dbReference type="NCBI Taxonomy" id="2803861"/>
    <lineage>
        <taxon>Bacteria</taxon>
        <taxon>Bacillati</taxon>
        <taxon>Bacillota</taxon>
        <taxon>Clostridia</taxon>
        <taxon>Eubacteriales</taxon>
        <taxon>Clostridiaceae</taxon>
        <taxon>Clostridium</taxon>
    </lineage>
</organism>
<dbReference type="InterPro" id="IPR001360">
    <property type="entry name" value="Glyco_hydro_1"/>
</dbReference>
<dbReference type="InterPro" id="IPR018120">
    <property type="entry name" value="Glyco_hydro_1_AS"/>
</dbReference>
<comment type="similarity">
    <text evidence="1 5">Belongs to the glycosyl hydrolase 1 family.</text>
</comment>
<dbReference type="PRINTS" id="PR00131">
    <property type="entry name" value="GLHYDRLASE1"/>
</dbReference>
<gene>
    <name evidence="6" type="ORF">JK636_04325</name>
</gene>
<dbReference type="InterPro" id="IPR017853">
    <property type="entry name" value="GH"/>
</dbReference>
<reference evidence="6 7" key="1">
    <citation type="submission" date="2021-01" db="EMBL/GenBank/DDBJ databases">
        <title>Genome public.</title>
        <authorList>
            <person name="Liu C."/>
            <person name="Sun Q."/>
        </authorList>
    </citation>
    <scope>NUCLEOTIDE SEQUENCE [LARGE SCALE GENOMIC DNA]</scope>
    <source>
        <strain evidence="6 7">YIM B02515</strain>
    </source>
</reference>
<comment type="caution">
    <text evidence="6">The sequence shown here is derived from an EMBL/GenBank/DDBJ whole genome shotgun (WGS) entry which is preliminary data.</text>
</comment>
<sequence length="483" mass="56089">MSKFPKNFLWGGATSSAQLEGGFDKGGRGKSQLDYVSYIPAEERIGVPGTLEVSEERFNYGVEHEGEVNFPYRRGIDFYNHYKEDIKLFAEMGFKTFRMSIAWTRLFPTGLEERPNPEGLQFYHNVYDELHKYGIEPLVTMIHYEVPIELTKRYNGWESPEVIDLFVKFTNVLIDEYKDKVKYWITFNEINMSLNSPYTGAGMFVTKSNKNPLSAIHQALHHQFIASAITVKYMHETAKQCLIGSMIARLECYPYTCKPADVAATLLEEQINFYFYDVMARGHYPKKILKYFKDYDISIDFVEGYEEILAENKVDFLAFSYYMTYVVSADEDKKENPGNLVKLLKNPYIERSEWGWAIDPEGLRTTLNKIYDRYRLPIFIVENGLGAKDTLVDGHVHDDYRIDYIKKHVEKIGEAIEDGVEVLGYTTWGCIDLVSASFGDTTKRYGFIYVDQDDEGKGTLERYKKDSFYWYKNVIETNGEELE</sequence>